<feature type="domain" description="HTH cro/C1-type" evidence="2">
    <location>
        <begin position="16"/>
        <end position="70"/>
    </location>
</feature>
<dbReference type="SUPFAM" id="SSF47413">
    <property type="entry name" value="lambda repressor-like DNA-binding domains"/>
    <property type="match status" value="1"/>
</dbReference>
<dbReference type="PROSITE" id="PS50943">
    <property type="entry name" value="HTH_CROC1"/>
    <property type="match status" value="1"/>
</dbReference>
<evidence type="ECO:0000313" key="3">
    <source>
        <dbReference type="EMBL" id="TYZ20080.1"/>
    </source>
</evidence>
<dbReference type="PANTHER" id="PTHR46558">
    <property type="entry name" value="TRACRIPTIONAL REGULATORY PROTEIN-RELATED-RELATED"/>
    <property type="match status" value="1"/>
</dbReference>
<evidence type="ECO:0000259" key="2">
    <source>
        <dbReference type="PROSITE" id="PS50943"/>
    </source>
</evidence>
<comment type="caution">
    <text evidence="3">The sequence shown here is derived from an EMBL/GenBank/DDBJ whole genome shotgun (WGS) entry which is preliminary data.</text>
</comment>
<dbReference type="GO" id="GO:0003677">
    <property type="term" value="F:DNA binding"/>
    <property type="evidence" value="ECO:0007669"/>
    <property type="project" value="UniProtKB-KW"/>
</dbReference>
<dbReference type="SMART" id="SM00530">
    <property type="entry name" value="HTH_XRE"/>
    <property type="match status" value="1"/>
</dbReference>
<organism evidence="3 4">
    <name type="scientific">Selenomonas ruminis</name>
    <dbReference type="NCBI Taxonomy" id="2593411"/>
    <lineage>
        <taxon>Bacteria</taxon>
        <taxon>Bacillati</taxon>
        <taxon>Bacillota</taxon>
        <taxon>Negativicutes</taxon>
        <taxon>Selenomonadales</taxon>
        <taxon>Selenomonadaceae</taxon>
        <taxon>Selenomonas</taxon>
    </lineage>
</organism>
<keyword evidence="4" id="KW-1185">Reference proteome</keyword>
<dbReference type="Pfam" id="PF01381">
    <property type="entry name" value="HTH_3"/>
    <property type="match status" value="1"/>
</dbReference>
<dbReference type="RefSeq" id="WP_149172301.1">
    <property type="nucleotide sequence ID" value="NZ_VTOY01000017.1"/>
</dbReference>
<accession>A0A5D6VX86</accession>
<dbReference type="AlphaFoldDB" id="A0A5D6VX86"/>
<dbReference type="InterPro" id="IPR001387">
    <property type="entry name" value="Cro/C1-type_HTH"/>
</dbReference>
<dbReference type="PANTHER" id="PTHR46558:SF11">
    <property type="entry name" value="HTH-TYPE TRANSCRIPTIONAL REGULATOR XRE"/>
    <property type="match status" value="1"/>
</dbReference>
<evidence type="ECO:0000256" key="1">
    <source>
        <dbReference type="ARBA" id="ARBA00023125"/>
    </source>
</evidence>
<dbReference type="InterPro" id="IPR010982">
    <property type="entry name" value="Lambda_DNA-bd_dom_sf"/>
</dbReference>
<dbReference type="OrthoDB" id="9813152at2"/>
<gene>
    <name evidence="3" type="ORF">FZ040_12490</name>
</gene>
<reference evidence="3 4" key="1">
    <citation type="submission" date="2019-08" db="EMBL/GenBank/DDBJ databases">
        <title>Selenomonas sp. mPRGC5 and Selenomonas sp. mPRGC8 isolated from ruminal fluid of dairy goat (Capra hircus).</title>
        <authorList>
            <person name="Poothong S."/>
            <person name="Nuengjamnong C."/>
            <person name="Tanasupawat S."/>
        </authorList>
    </citation>
    <scope>NUCLEOTIDE SEQUENCE [LARGE SCALE GENOMIC DNA]</scope>
    <source>
        <strain evidence="4">mPRGC5</strain>
    </source>
</reference>
<evidence type="ECO:0000313" key="4">
    <source>
        <dbReference type="Proteomes" id="UP000323646"/>
    </source>
</evidence>
<proteinExistence type="predicted"/>
<keyword evidence="1" id="KW-0238">DNA-binding</keyword>
<sequence length="215" mass="25527">MNNKYKFDCVSFGKRLSELRKFHDKTQEQIAEYVGVSTKAVQNWEHGSKMPGIDNIVSLAEYFDMSIGEILEDEAYRIFEKKSHNRKRSIEIISVDDKIEFFMEFCEDRYMDRYELWVWDEAAKYKYLYVSVEKLIPYADFKNSLIEQSDIIVDTYRNWLFSVLTNTKEDLSIKKVIEDKIRGEKMGMASKGAVWGGFGHIIYFDDDEYDDECEY</sequence>
<protein>
    <submittedName>
        <fullName evidence="3">Helix-turn-helix transcriptional regulator</fullName>
    </submittedName>
</protein>
<dbReference type="CDD" id="cd00093">
    <property type="entry name" value="HTH_XRE"/>
    <property type="match status" value="1"/>
</dbReference>
<name>A0A5D6VX86_9FIRM</name>
<dbReference type="Proteomes" id="UP000323646">
    <property type="component" value="Unassembled WGS sequence"/>
</dbReference>
<dbReference type="Gene3D" id="1.10.260.40">
    <property type="entry name" value="lambda repressor-like DNA-binding domains"/>
    <property type="match status" value="1"/>
</dbReference>
<dbReference type="EMBL" id="VTOY01000017">
    <property type="protein sequence ID" value="TYZ20080.1"/>
    <property type="molecule type" value="Genomic_DNA"/>
</dbReference>